<evidence type="ECO:0000313" key="3">
    <source>
        <dbReference type="Proteomes" id="UP000815677"/>
    </source>
</evidence>
<sequence>MADHQPLFRPFSVWCGEPETSAPAGGKSFQSGVVGWGWAATERSGDGLGAACEPGMSAPEEGSSLRRNTGYGFQYLWPIHDRPRIATGGSSGLSRLPCHCREVSGPS</sequence>
<dbReference type="Proteomes" id="UP000815677">
    <property type="component" value="Unassembled WGS sequence"/>
</dbReference>
<organism evidence="2 3">
    <name type="scientific">Mycena chlorophos</name>
    <name type="common">Agaric fungus</name>
    <name type="synonym">Agaricus chlorophos</name>
    <dbReference type="NCBI Taxonomy" id="658473"/>
    <lineage>
        <taxon>Eukaryota</taxon>
        <taxon>Fungi</taxon>
        <taxon>Dikarya</taxon>
        <taxon>Basidiomycota</taxon>
        <taxon>Agaricomycotina</taxon>
        <taxon>Agaricomycetes</taxon>
        <taxon>Agaricomycetidae</taxon>
        <taxon>Agaricales</taxon>
        <taxon>Marasmiineae</taxon>
        <taxon>Mycenaceae</taxon>
        <taxon>Mycena</taxon>
    </lineage>
</organism>
<proteinExistence type="predicted"/>
<keyword evidence="3" id="KW-1185">Reference proteome</keyword>
<name>A0ABQ0LKC6_MYCCL</name>
<gene>
    <name evidence="2" type="ORF">MCHLO_08215</name>
</gene>
<accession>A0ABQ0LKC6</accession>
<evidence type="ECO:0000256" key="1">
    <source>
        <dbReference type="SAM" id="MobiDB-lite"/>
    </source>
</evidence>
<dbReference type="EMBL" id="DF846860">
    <property type="protein sequence ID" value="GAT51039.1"/>
    <property type="molecule type" value="Genomic_DNA"/>
</dbReference>
<reference evidence="2" key="1">
    <citation type="submission" date="2014-09" db="EMBL/GenBank/DDBJ databases">
        <title>Genome sequence of the luminous mushroom Mycena chlorophos for searching fungal bioluminescence genes.</title>
        <authorList>
            <person name="Tanaka Y."/>
            <person name="Kasuga D."/>
            <person name="Oba Y."/>
            <person name="Hase S."/>
            <person name="Sato K."/>
            <person name="Oba Y."/>
            <person name="Sakakibara Y."/>
        </authorList>
    </citation>
    <scope>NUCLEOTIDE SEQUENCE</scope>
</reference>
<evidence type="ECO:0000313" key="2">
    <source>
        <dbReference type="EMBL" id="GAT51039.1"/>
    </source>
</evidence>
<feature type="region of interest" description="Disordered" evidence="1">
    <location>
        <begin position="88"/>
        <end position="107"/>
    </location>
</feature>
<protein>
    <submittedName>
        <fullName evidence="2">Uncharacterized protein</fullName>
    </submittedName>
</protein>